<dbReference type="GO" id="GO:0005948">
    <property type="term" value="C:acetolactate synthase complex"/>
    <property type="evidence" value="ECO:0007669"/>
    <property type="project" value="TreeGrafter"/>
</dbReference>
<dbReference type="Pfam" id="PF00205">
    <property type="entry name" value="TPP_enzyme_M"/>
    <property type="match status" value="1"/>
</dbReference>
<dbReference type="Pfam" id="PF02776">
    <property type="entry name" value="TPP_enzyme_N"/>
    <property type="match status" value="1"/>
</dbReference>
<sequence>MPTCAEVLARSLHDLGVRTVFGLPGGENVRILDALRCQGIEFVLVRNESSAAYAASARWTLTGKLQACLTTLGPGITHAAAGVGHLWLDRAGVVVISACTAEGSGPMHTHQVLDQEHLMAPMVKAHIKVEPDNIHSLRDVCSLAAEDRPGPVYVQISNEVAGLAAAGVGTDPEPRPPAGPEPDMEGMEKALALMARAHRPVVVAGLGARDASLRTSVQAVASSLQAPIVATPKAKGIVPDRHPLAAGVIGLTRTDPVYELLEQADLVIAIGFDVVELVLPWEFDGALVWVAEWPNVDPPLPADVELTGNVAGHLGTLAQAAEPATGWIDTDFHTFRRDRTVQAPQDTAKGRVSPQAVMRSLRRHSDPDAIMTVDVGSHKIHFALDWPTHNVSGFLLSNGLSCMGFGLAGAIGAATLDSGRQVICVIGDGGLSMCAGELGLLREMGANVKVVVMQDEALDLIRVAQLRAGSPVHGTEYGVSVDHTRLAAAYGIPGLRVTDNASLDDGVATACTQTGPYLIEVMLDPVSYPTFPSTPDGRGATYPQ</sequence>
<evidence type="ECO:0000256" key="3">
    <source>
        <dbReference type="RuleBase" id="RU362132"/>
    </source>
</evidence>
<gene>
    <name evidence="7" type="ORF">F4Y08_16640</name>
</gene>
<dbReference type="InterPro" id="IPR029035">
    <property type="entry name" value="DHS-like_NAD/FAD-binding_dom"/>
</dbReference>
<dbReference type="GO" id="GO:0009097">
    <property type="term" value="P:isoleucine biosynthetic process"/>
    <property type="evidence" value="ECO:0007669"/>
    <property type="project" value="TreeGrafter"/>
</dbReference>
<dbReference type="InterPro" id="IPR029061">
    <property type="entry name" value="THDP-binding"/>
</dbReference>
<comment type="similarity">
    <text evidence="1 3">Belongs to the TPP enzyme family.</text>
</comment>
<dbReference type="InterPro" id="IPR045229">
    <property type="entry name" value="TPP_enz"/>
</dbReference>
<dbReference type="GO" id="GO:0000287">
    <property type="term" value="F:magnesium ion binding"/>
    <property type="evidence" value="ECO:0007669"/>
    <property type="project" value="InterPro"/>
</dbReference>
<dbReference type="GO" id="GO:0003984">
    <property type="term" value="F:acetolactate synthase activity"/>
    <property type="evidence" value="ECO:0007669"/>
    <property type="project" value="TreeGrafter"/>
</dbReference>
<proteinExistence type="inferred from homology"/>
<dbReference type="PANTHER" id="PTHR18968:SF129">
    <property type="entry name" value="ACETOLACTATE SYNTHASE"/>
    <property type="match status" value="1"/>
</dbReference>
<dbReference type="Gene3D" id="3.40.50.970">
    <property type="match status" value="2"/>
</dbReference>
<protein>
    <submittedName>
        <fullName evidence="7">Thiamine pyrophosphate-binding protein</fullName>
    </submittedName>
</protein>
<dbReference type="InterPro" id="IPR012001">
    <property type="entry name" value="Thiamin_PyroP_enz_TPP-bd_dom"/>
</dbReference>
<evidence type="ECO:0000259" key="5">
    <source>
        <dbReference type="Pfam" id="PF02775"/>
    </source>
</evidence>
<feature type="domain" description="Thiamine pyrophosphate enzyme N-terminal TPP-binding" evidence="6">
    <location>
        <begin position="3"/>
        <end position="117"/>
    </location>
</feature>
<accession>A0A6B1DVP6</accession>
<dbReference type="PANTHER" id="PTHR18968">
    <property type="entry name" value="THIAMINE PYROPHOSPHATE ENZYMES"/>
    <property type="match status" value="1"/>
</dbReference>
<dbReference type="CDD" id="cd07035">
    <property type="entry name" value="TPP_PYR_POX_like"/>
    <property type="match status" value="1"/>
</dbReference>
<dbReference type="Pfam" id="PF02775">
    <property type="entry name" value="TPP_enzyme_C"/>
    <property type="match status" value="1"/>
</dbReference>
<evidence type="ECO:0000259" key="4">
    <source>
        <dbReference type="Pfam" id="PF00205"/>
    </source>
</evidence>
<reference evidence="7" key="1">
    <citation type="submission" date="2019-09" db="EMBL/GenBank/DDBJ databases">
        <title>Characterisation of the sponge microbiome using genome-centric metagenomics.</title>
        <authorList>
            <person name="Engelberts J.P."/>
            <person name="Robbins S.J."/>
            <person name="De Goeij J.M."/>
            <person name="Aranda M."/>
            <person name="Bell S.C."/>
            <person name="Webster N.S."/>
        </authorList>
    </citation>
    <scope>NUCLEOTIDE SEQUENCE</scope>
    <source>
        <strain evidence="7">SB0662_bin_9</strain>
    </source>
</reference>
<dbReference type="EMBL" id="VXPY01000121">
    <property type="protein sequence ID" value="MYD91930.1"/>
    <property type="molecule type" value="Genomic_DNA"/>
</dbReference>
<feature type="domain" description="Thiamine pyrophosphate enzyme TPP-binding" evidence="5">
    <location>
        <begin position="374"/>
        <end position="521"/>
    </location>
</feature>
<dbReference type="SUPFAM" id="SSF52467">
    <property type="entry name" value="DHS-like NAD/FAD-binding domain"/>
    <property type="match status" value="1"/>
</dbReference>
<organism evidence="7">
    <name type="scientific">Caldilineaceae bacterium SB0662_bin_9</name>
    <dbReference type="NCBI Taxonomy" id="2605258"/>
    <lineage>
        <taxon>Bacteria</taxon>
        <taxon>Bacillati</taxon>
        <taxon>Chloroflexota</taxon>
        <taxon>Caldilineae</taxon>
        <taxon>Caldilineales</taxon>
        <taxon>Caldilineaceae</taxon>
    </lineage>
</organism>
<dbReference type="AlphaFoldDB" id="A0A6B1DVP6"/>
<evidence type="ECO:0000256" key="1">
    <source>
        <dbReference type="ARBA" id="ARBA00007812"/>
    </source>
</evidence>
<feature type="domain" description="Thiamine pyrophosphate enzyme central" evidence="4">
    <location>
        <begin position="188"/>
        <end position="274"/>
    </location>
</feature>
<dbReference type="InterPro" id="IPR012000">
    <property type="entry name" value="Thiamin_PyroP_enz_cen_dom"/>
</dbReference>
<keyword evidence="2 3" id="KW-0786">Thiamine pyrophosphate</keyword>
<dbReference type="InterPro" id="IPR011766">
    <property type="entry name" value="TPP_enzyme_TPP-bd"/>
</dbReference>
<evidence type="ECO:0000313" key="7">
    <source>
        <dbReference type="EMBL" id="MYD91930.1"/>
    </source>
</evidence>
<name>A0A6B1DVP6_9CHLR</name>
<evidence type="ECO:0000256" key="2">
    <source>
        <dbReference type="ARBA" id="ARBA00023052"/>
    </source>
</evidence>
<dbReference type="SUPFAM" id="SSF52518">
    <property type="entry name" value="Thiamin diphosphate-binding fold (THDP-binding)"/>
    <property type="match status" value="2"/>
</dbReference>
<comment type="caution">
    <text evidence="7">The sequence shown here is derived from an EMBL/GenBank/DDBJ whole genome shotgun (WGS) entry which is preliminary data.</text>
</comment>
<dbReference type="GO" id="GO:0050660">
    <property type="term" value="F:flavin adenine dinucleotide binding"/>
    <property type="evidence" value="ECO:0007669"/>
    <property type="project" value="TreeGrafter"/>
</dbReference>
<dbReference type="GO" id="GO:0009099">
    <property type="term" value="P:L-valine biosynthetic process"/>
    <property type="evidence" value="ECO:0007669"/>
    <property type="project" value="TreeGrafter"/>
</dbReference>
<evidence type="ECO:0000259" key="6">
    <source>
        <dbReference type="Pfam" id="PF02776"/>
    </source>
</evidence>
<dbReference type="GO" id="GO:0030976">
    <property type="term" value="F:thiamine pyrophosphate binding"/>
    <property type="evidence" value="ECO:0007669"/>
    <property type="project" value="InterPro"/>
</dbReference>
<dbReference type="Gene3D" id="3.40.50.1220">
    <property type="entry name" value="TPP-binding domain"/>
    <property type="match status" value="1"/>
</dbReference>